<feature type="transmembrane region" description="Helical" evidence="1">
    <location>
        <begin position="61"/>
        <end position="82"/>
    </location>
</feature>
<accession>A0A9P5VKV0</accession>
<keyword evidence="1" id="KW-0812">Transmembrane</keyword>
<reference evidence="2" key="1">
    <citation type="journal article" date="2020" name="Fungal Divers.">
        <title>Resolving the Mortierellaceae phylogeny through synthesis of multi-gene phylogenetics and phylogenomics.</title>
        <authorList>
            <person name="Vandepol N."/>
            <person name="Liber J."/>
            <person name="Desiro A."/>
            <person name="Na H."/>
            <person name="Kennedy M."/>
            <person name="Barry K."/>
            <person name="Grigoriev I.V."/>
            <person name="Miller A.N."/>
            <person name="O'Donnell K."/>
            <person name="Stajich J.E."/>
            <person name="Bonito G."/>
        </authorList>
    </citation>
    <scope>NUCLEOTIDE SEQUENCE</scope>
    <source>
        <strain evidence="2">NVP1</strain>
    </source>
</reference>
<feature type="transmembrane region" description="Helical" evidence="1">
    <location>
        <begin position="169"/>
        <end position="188"/>
    </location>
</feature>
<dbReference type="PANTHER" id="PTHR12242:SF1">
    <property type="entry name" value="MYND-TYPE DOMAIN-CONTAINING PROTEIN"/>
    <property type="match status" value="1"/>
</dbReference>
<evidence type="ECO:0000313" key="2">
    <source>
        <dbReference type="EMBL" id="KAF9330307.1"/>
    </source>
</evidence>
<feature type="transmembrane region" description="Helical" evidence="1">
    <location>
        <begin position="103"/>
        <end position="127"/>
    </location>
</feature>
<feature type="non-terminal residue" evidence="2">
    <location>
        <position position="1"/>
    </location>
</feature>
<keyword evidence="1" id="KW-0472">Membrane</keyword>
<keyword evidence="1" id="KW-1133">Transmembrane helix</keyword>
<evidence type="ECO:0000313" key="3">
    <source>
        <dbReference type="Proteomes" id="UP000696485"/>
    </source>
</evidence>
<sequence length="189" mass="21699">MIAHAFKLDRFEPERIVTSNLVGPKTLAGIRFVETLYVWIVIISKWATSASAQDYLKYFTNLTYCGLAAYLLCTSLWTIGYLRQPSSERNDWINNKAGGWLGYLHWLLYSTVICFHVIVPIVFWTLLNTGTLPTPLARWQNISVHLLDGVLAISELVFNRHFLQPIHSLFVAGVMLFYMFLTFVVYATQ</sequence>
<dbReference type="PANTHER" id="PTHR12242">
    <property type="entry name" value="OS02G0130600 PROTEIN-RELATED"/>
    <property type="match status" value="1"/>
</dbReference>
<protein>
    <submittedName>
        <fullName evidence="2">Uncharacterized protein</fullName>
    </submittedName>
</protein>
<dbReference type="Proteomes" id="UP000696485">
    <property type="component" value="Unassembled WGS sequence"/>
</dbReference>
<name>A0A9P5VKV0_9FUNG</name>
<keyword evidence="3" id="KW-1185">Reference proteome</keyword>
<evidence type="ECO:0000256" key="1">
    <source>
        <dbReference type="SAM" id="Phobius"/>
    </source>
</evidence>
<comment type="caution">
    <text evidence="2">The sequence shown here is derived from an EMBL/GenBank/DDBJ whole genome shotgun (WGS) entry which is preliminary data.</text>
</comment>
<dbReference type="EMBL" id="JAAAUY010000406">
    <property type="protein sequence ID" value="KAF9330307.1"/>
    <property type="molecule type" value="Genomic_DNA"/>
</dbReference>
<proteinExistence type="predicted"/>
<gene>
    <name evidence="2" type="ORF">BG006_006725</name>
</gene>
<organism evidence="2 3">
    <name type="scientific">Podila minutissima</name>
    <dbReference type="NCBI Taxonomy" id="64525"/>
    <lineage>
        <taxon>Eukaryota</taxon>
        <taxon>Fungi</taxon>
        <taxon>Fungi incertae sedis</taxon>
        <taxon>Mucoromycota</taxon>
        <taxon>Mortierellomycotina</taxon>
        <taxon>Mortierellomycetes</taxon>
        <taxon>Mortierellales</taxon>
        <taxon>Mortierellaceae</taxon>
        <taxon>Podila</taxon>
    </lineage>
</organism>
<dbReference type="GO" id="GO:0016020">
    <property type="term" value="C:membrane"/>
    <property type="evidence" value="ECO:0007669"/>
    <property type="project" value="TreeGrafter"/>
</dbReference>
<dbReference type="AlphaFoldDB" id="A0A9P5VKV0"/>